<dbReference type="PANTHER" id="PTHR10133">
    <property type="entry name" value="DNA POLYMERASE I"/>
    <property type="match status" value="1"/>
</dbReference>
<dbReference type="InterPro" id="IPR036279">
    <property type="entry name" value="5-3_exonuclease_C_sf"/>
</dbReference>
<dbReference type="InterPro" id="IPR018320">
    <property type="entry name" value="DNA_polymerase_1"/>
</dbReference>
<keyword evidence="5 16" id="KW-0548">Nucleotidyltransferase</keyword>
<protein>
    <recommendedName>
        <fullName evidence="3 15">DNA polymerase I</fullName>
        <ecNumber evidence="2 15">2.7.7.7</ecNumber>
    </recommendedName>
</protein>
<evidence type="ECO:0000256" key="15">
    <source>
        <dbReference type="NCBIfam" id="TIGR00593"/>
    </source>
</evidence>
<dbReference type="CDD" id="cd06139">
    <property type="entry name" value="DNA_polA_I_Ecoli_like_exo"/>
    <property type="match status" value="1"/>
</dbReference>
<feature type="domain" description="3'-5' exonuclease" evidence="17">
    <location>
        <begin position="299"/>
        <end position="481"/>
    </location>
</feature>
<dbReference type="Pfam" id="PF01612">
    <property type="entry name" value="DNA_pol_A_exo1"/>
    <property type="match status" value="1"/>
</dbReference>
<reference evidence="20 21" key="1">
    <citation type="submission" date="2016-08" db="EMBL/GenBank/DDBJ databases">
        <title>Campylobacter species from sea mammals.</title>
        <authorList>
            <person name="Gilbert M.J."/>
            <person name="Byrne B.A."/>
            <person name="Zomer A.L."/>
            <person name="Wagenaar J.A."/>
        </authorList>
    </citation>
    <scope>NUCLEOTIDE SEQUENCE [LARGE SCALE GENOMIC DNA]</scope>
    <source>
        <strain evidence="20 21">1105248</strain>
    </source>
</reference>
<dbReference type="RefSeq" id="WP_078415720.1">
    <property type="nucleotide sequence ID" value="NZ_MCRK01000044.1"/>
</dbReference>
<dbReference type="InterPro" id="IPR008918">
    <property type="entry name" value="HhH2"/>
</dbReference>
<dbReference type="InterPro" id="IPR036397">
    <property type="entry name" value="RNaseH_sf"/>
</dbReference>
<evidence type="ECO:0000256" key="4">
    <source>
        <dbReference type="ARBA" id="ARBA00022679"/>
    </source>
</evidence>
<dbReference type="CDD" id="cd09859">
    <property type="entry name" value="PIN_53EXO"/>
    <property type="match status" value="1"/>
</dbReference>
<name>A0AAX0L9G6_9BACT</name>
<dbReference type="Proteomes" id="UP000189728">
    <property type="component" value="Unassembled WGS sequence"/>
</dbReference>
<dbReference type="Gene3D" id="1.10.150.20">
    <property type="entry name" value="5' to 3' exonuclease, C-terminal subdomain"/>
    <property type="match status" value="2"/>
</dbReference>
<keyword evidence="10 16" id="KW-0269">Exonuclease</keyword>
<evidence type="ECO:0000256" key="14">
    <source>
        <dbReference type="ARBA" id="ARBA00049244"/>
    </source>
</evidence>
<dbReference type="Gene3D" id="3.30.70.370">
    <property type="match status" value="1"/>
</dbReference>
<dbReference type="GO" id="GO:0008408">
    <property type="term" value="F:3'-5' exonuclease activity"/>
    <property type="evidence" value="ECO:0007669"/>
    <property type="project" value="UniProtKB-UniRule"/>
</dbReference>
<dbReference type="EC" id="2.7.7.7" evidence="2 15"/>
<comment type="caution">
    <text evidence="20">The sequence shown here is derived from an EMBL/GenBank/DDBJ whole genome shotgun (WGS) entry which is preliminary data.</text>
</comment>
<dbReference type="NCBIfam" id="TIGR00593">
    <property type="entry name" value="pola"/>
    <property type="match status" value="1"/>
</dbReference>
<evidence type="ECO:0000256" key="1">
    <source>
        <dbReference type="ARBA" id="ARBA00007705"/>
    </source>
</evidence>
<evidence type="ECO:0000256" key="7">
    <source>
        <dbReference type="ARBA" id="ARBA00022722"/>
    </source>
</evidence>
<comment type="catalytic activity">
    <reaction evidence="14 16">
        <text>DNA(n) + a 2'-deoxyribonucleoside 5'-triphosphate = DNA(n+1) + diphosphate</text>
        <dbReference type="Rhea" id="RHEA:22508"/>
        <dbReference type="Rhea" id="RHEA-COMP:17339"/>
        <dbReference type="Rhea" id="RHEA-COMP:17340"/>
        <dbReference type="ChEBI" id="CHEBI:33019"/>
        <dbReference type="ChEBI" id="CHEBI:61560"/>
        <dbReference type="ChEBI" id="CHEBI:173112"/>
        <dbReference type="EC" id="2.7.7.7"/>
    </reaction>
</comment>
<evidence type="ECO:0000256" key="12">
    <source>
        <dbReference type="ARBA" id="ARBA00023125"/>
    </source>
</evidence>
<keyword evidence="13 16" id="KW-0234">DNA repair</keyword>
<dbReference type="GO" id="GO:0008409">
    <property type="term" value="F:5'-3' exonuclease activity"/>
    <property type="evidence" value="ECO:0007669"/>
    <property type="project" value="UniProtKB-UniRule"/>
</dbReference>
<evidence type="ECO:0000256" key="11">
    <source>
        <dbReference type="ARBA" id="ARBA00022932"/>
    </source>
</evidence>
<keyword evidence="6 16" id="KW-0235">DNA replication</keyword>
<dbReference type="Pfam" id="PF00476">
    <property type="entry name" value="DNA_pol_A"/>
    <property type="match status" value="1"/>
</dbReference>
<evidence type="ECO:0000256" key="10">
    <source>
        <dbReference type="ARBA" id="ARBA00022839"/>
    </source>
</evidence>
<dbReference type="SMART" id="SM00482">
    <property type="entry name" value="POLAc"/>
    <property type="match status" value="1"/>
</dbReference>
<dbReference type="SMART" id="SM00279">
    <property type="entry name" value="HhH2"/>
    <property type="match status" value="1"/>
</dbReference>
<dbReference type="CDD" id="cd08637">
    <property type="entry name" value="DNA_pol_A_pol_I_C"/>
    <property type="match status" value="1"/>
</dbReference>
<dbReference type="InterPro" id="IPR002421">
    <property type="entry name" value="5-3_exonuclease"/>
</dbReference>
<dbReference type="Pfam" id="PF01367">
    <property type="entry name" value="5_3_exonuc"/>
    <property type="match status" value="1"/>
</dbReference>
<evidence type="ECO:0000256" key="8">
    <source>
        <dbReference type="ARBA" id="ARBA00022763"/>
    </source>
</evidence>
<dbReference type="SUPFAM" id="SSF47807">
    <property type="entry name" value="5' to 3' exonuclease, C-terminal subdomain"/>
    <property type="match status" value="1"/>
</dbReference>
<dbReference type="SUPFAM" id="SSF88723">
    <property type="entry name" value="PIN domain-like"/>
    <property type="match status" value="1"/>
</dbReference>
<evidence type="ECO:0000256" key="13">
    <source>
        <dbReference type="ARBA" id="ARBA00023204"/>
    </source>
</evidence>
<sequence>MSKKILTIIDTFGFFFRLYYAMPHLKNKQGNPSGMISGFASFINNLKDEFESDYIIFALDSKGKTLRHDIDNEYKANRSEPPKELKEQLPICIKMIEDMGLCAINKDGYEADDIIASAVKIAKSKDIFVRVVTHDKDLYQLIDDGKVSIYSPITKIEHDSNSCLEKYGVRPEKILDFLALIGDTSDNIPGVKGIGAKGAKKLLDEFKDIEDIYNNLSLVLNERTKNMLIEGKDSAFLSKKLATLFDDAFVDLPLDKATFPTENPLLSIVDTLYEYDLNKIIKNLKAQDTKDVLDLKFNPILITEEEKLQEILSTITSETIVAFDTETTSVDVSVAKLVGFSFCFNEDESYYVPVAHSYLGVGKQIDLGFCAWAVSQIYSGCVIGHNLKYDFAVVKNNLDINPPKNYKDTMILAWLSEPAMAVGMDALAKRLYNNYETLKFESIVKKNETFADVDLQIACKYASEDAWITLKFYKSFLNLLEPNLLELADKLEFSFIKVLLDMESEGIKLDIEKLRELIMSNDTKLKELTSEIYTLSGENFNINSVQQLGTILFDKLNLPAKKKTKTGYSTDESVLNDLIDSHEVIPKILSYRELYKLQNTYCEPLLNLALKDKNSRIYTSFLQTGTSTGRLSSKNPNLQNIPARGHLAKDVRSAFVAKDGFSFVGLDYSQIELRLLAHFSQDEALVKAFLDDEDIHTRTAISIFGEFDDQKRSVAKSINFGLIYGMGANKLSNQISISRAQAKEYISLYFKVFPTIKDFLEGIKIKAREDGFTTTLLGRKRYFDFINATPMQLAMYEREAVNTKFQGSAADIIKMSMVEIAKITDENAKLLLQIHDELIFEVKDEYAQEFGKKAQNIMQNITKLNVPLKTSLNYAKDWAGLK</sequence>
<evidence type="ECO:0000256" key="5">
    <source>
        <dbReference type="ARBA" id="ARBA00022695"/>
    </source>
</evidence>
<keyword evidence="12 16" id="KW-0238">DNA-binding</keyword>
<feature type="domain" description="DNA-directed DNA polymerase family A palm" evidence="19">
    <location>
        <begin position="648"/>
        <end position="846"/>
    </location>
</feature>
<evidence type="ECO:0000259" key="18">
    <source>
        <dbReference type="SMART" id="SM00475"/>
    </source>
</evidence>
<dbReference type="Gene3D" id="3.30.420.10">
    <property type="entry name" value="Ribonuclease H-like superfamily/Ribonuclease H"/>
    <property type="match status" value="1"/>
</dbReference>
<dbReference type="SUPFAM" id="SSF53098">
    <property type="entry name" value="Ribonuclease H-like"/>
    <property type="match status" value="1"/>
</dbReference>
<comment type="similarity">
    <text evidence="1 16">Belongs to the DNA polymerase type-A family.</text>
</comment>
<keyword evidence="4 16" id="KW-0808">Transferase</keyword>
<dbReference type="SUPFAM" id="SSF56672">
    <property type="entry name" value="DNA/RNA polymerases"/>
    <property type="match status" value="1"/>
</dbReference>
<keyword evidence="11 16" id="KW-0239">DNA-directed DNA polymerase</keyword>
<dbReference type="InterPro" id="IPR001098">
    <property type="entry name" value="DNA-dir_DNA_pol_A_palm_dom"/>
</dbReference>
<proteinExistence type="inferred from homology"/>
<dbReference type="NCBIfam" id="NF004397">
    <property type="entry name" value="PRK05755.1"/>
    <property type="match status" value="1"/>
</dbReference>
<dbReference type="InterPro" id="IPR019760">
    <property type="entry name" value="DNA-dir_DNA_pol_A_CS"/>
</dbReference>
<keyword evidence="7" id="KW-0540">Nuclease</keyword>
<evidence type="ECO:0000256" key="3">
    <source>
        <dbReference type="ARBA" id="ARBA00020311"/>
    </source>
</evidence>
<dbReference type="InterPro" id="IPR043502">
    <property type="entry name" value="DNA/RNA_pol_sf"/>
</dbReference>
<dbReference type="InterPro" id="IPR020046">
    <property type="entry name" value="5-3_exonucl_a-hlix_arch_N"/>
</dbReference>
<dbReference type="FunFam" id="1.10.150.20:FF:000002">
    <property type="entry name" value="DNA polymerase I"/>
    <property type="match status" value="1"/>
</dbReference>
<dbReference type="GO" id="GO:0003887">
    <property type="term" value="F:DNA-directed DNA polymerase activity"/>
    <property type="evidence" value="ECO:0007669"/>
    <property type="project" value="UniProtKB-UniRule"/>
</dbReference>
<dbReference type="GO" id="GO:0006261">
    <property type="term" value="P:DNA-templated DNA replication"/>
    <property type="evidence" value="ECO:0007669"/>
    <property type="project" value="UniProtKB-UniRule"/>
</dbReference>
<dbReference type="EMBL" id="MCRK01000044">
    <property type="protein sequence ID" value="OPA74865.1"/>
    <property type="molecule type" value="Genomic_DNA"/>
</dbReference>
<dbReference type="PROSITE" id="PS00447">
    <property type="entry name" value="DNA_POLYMERASE_A"/>
    <property type="match status" value="1"/>
</dbReference>
<evidence type="ECO:0000256" key="9">
    <source>
        <dbReference type="ARBA" id="ARBA00022801"/>
    </source>
</evidence>
<dbReference type="GO" id="GO:0006302">
    <property type="term" value="P:double-strand break repair"/>
    <property type="evidence" value="ECO:0007669"/>
    <property type="project" value="TreeGrafter"/>
</dbReference>
<dbReference type="InterPro" id="IPR002298">
    <property type="entry name" value="DNA_polymerase_A"/>
</dbReference>
<evidence type="ECO:0000259" key="19">
    <source>
        <dbReference type="SMART" id="SM00482"/>
    </source>
</evidence>
<keyword evidence="9 16" id="KW-0378">Hydrolase</keyword>
<organism evidence="20 21">
    <name type="scientific">Campylobacter pinnipediorum subsp. pinnipediorum</name>
    <dbReference type="NCBI Taxonomy" id="1660067"/>
    <lineage>
        <taxon>Bacteria</taxon>
        <taxon>Pseudomonadati</taxon>
        <taxon>Campylobacterota</taxon>
        <taxon>Epsilonproteobacteria</taxon>
        <taxon>Campylobacterales</taxon>
        <taxon>Campylobacteraceae</taxon>
        <taxon>Campylobacter</taxon>
    </lineage>
</organism>
<dbReference type="InterPro" id="IPR002562">
    <property type="entry name" value="3'-5'_exonuclease_dom"/>
</dbReference>
<evidence type="ECO:0000313" key="20">
    <source>
        <dbReference type="EMBL" id="OPA74865.1"/>
    </source>
</evidence>
<dbReference type="Pfam" id="PF02739">
    <property type="entry name" value="5_3_exonuc_N"/>
    <property type="match status" value="1"/>
</dbReference>
<dbReference type="FunFam" id="1.10.150.20:FF:000003">
    <property type="entry name" value="DNA polymerase I"/>
    <property type="match status" value="1"/>
</dbReference>
<accession>A0AAX0L9G6</accession>
<dbReference type="PANTHER" id="PTHR10133:SF27">
    <property type="entry name" value="DNA POLYMERASE NU"/>
    <property type="match status" value="1"/>
</dbReference>
<dbReference type="Gene3D" id="1.20.1060.10">
    <property type="entry name" value="Taq DNA Polymerase, Chain T, domain 4"/>
    <property type="match status" value="1"/>
</dbReference>
<comment type="function">
    <text evidence="16">In addition to polymerase activity, this DNA polymerase exhibits 3'-5' and 5'-3' exonuclease activity.</text>
</comment>
<dbReference type="GO" id="GO:0003677">
    <property type="term" value="F:DNA binding"/>
    <property type="evidence" value="ECO:0007669"/>
    <property type="project" value="UniProtKB-UniRule"/>
</dbReference>
<dbReference type="InterPro" id="IPR012337">
    <property type="entry name" value="RNaseH-like_sf"/>
</dbReference>
<dbReference type="SMART" id="SM00474">
    <property type="entry name" value="35EXOc"/>
    <property type="match status" value="1"/>
</dbReference>
<keyword evidence="8 16" id="KW-0227">DNA damage</keyword>
<gene>
    <name evidence="16" type="primary">polA</name>
    <name evidence="20" type="ORF">BFG04_06615</name>
</gene>
<evidence type="ECO:0000259" key="17">
    <source>
        <dbReference type="SMART" id="SM00474"/>
    </source>
</evidence>
<dbReference type="FunFam" id="1.20.1060.10:FF:000001">
    <property type="entry name" value="DNA polymerase I"/>
    <property type="match status" value="1"/>
</dbReference>
<evidence type="ECO:0000256" key="16">
    <source>
        <dbReference type="RuleBase" id="RU004460"/>
    </source>
</evidence>
<dbReference type="InterPro" id="IPR029060">
    <property type="entry name" value="PIN-like_dom_sf"/>
</dbReference>
<feature type="domain" description="5'-3' exonuclease" evidence="18">
    <location>
        <begin position="3"/>
        <end position="260"/>
    </location>
</feature>
<dbReference type="InterPro" id="IPR020045">
    <property type="entry name" value="DNA_polI_H3TH"/>
</dbReference>
<evidence type="ECO:0000313" key="21">
    <source>
        <dbReference type="Proteomes" id="UP000189728"/>
    </source>
</evidence>
<dbReference type="AlphaFoldDB" id="A0AAX0L9G6"/>
<dbReference type="CDD" id="cd09898">
    <property type="entry name" value="H3TH_53EXO"/>
    <property type="match status" value="1"/>
</dbReference>
<dbReference type="SMART" id="SM00475">
    <property type="entry name" value="53EXOc"/>
    <property type="match status" value="1"/>
</dbReference>
<evidence type="ECO:0000256" key="2">
    <source>
        <dbReference type="ARBA" id="ARBA00012417"/>
    </source>
</evidence>
<dbReference type="Gene3D" id="3.40.50.1010">
    <property type="entry name" value="5'-nuclease"/>
    <property type="match status" value="1"/>
</dbReference>
<evidence type="ECO:0000256" key="6">
    <source>
        <dbReference type="ARBA" id="ARBA00022705"/>
    </source>
</evidence>
<dbReference type="PRINTS" id="PR00868">
    <property type="entry name" value="DNAPOLI"/>
</dbReference>